<proteinExistence type="predicted"/>
<reference evidence="1" key="1">
    <citation type="submission" date="2014-12" db="EMBL/GenBank/DDBJ databases">
        <title>Insight into the proteome of Arion vulgaris.</title>
        <authorList>
            <person name="Aradska J."/>
            <person name="Bulat T."/>
            <person name="Smidak R."/>
            <person name="Sarate P."/>
            <person name="Gangsoo J."/>
            <person name="Sialana F."/>
            <person name="Bilban M."/>
            <person name="Lubec G."/>
        </authorList>
    </citation>
    <scope>NUCLEOTIDE SEQUENCE</scope>
    <source>
        <tissue evidence="1">Skin</tissue>
    </source>
</reference>
<sequence length="75" mass="7856">LNQQDILRMQIQSPVSSLGLVGQTATLITGQMPGLHVSHIPQILLQPPDSDDMNGVPTISIPESVVLGTGSNSVL</sequence>
<dbReference type="EMBL" id="HACG01052184">
    <property type="protein sequence ID" value="CEK99055.1"/>
    <property type="molecule type" value="Transcribed_RNA"/>
</dbReference>
<accession>A0A0B7C3P6</accession>
<name>A0A0B7C3P6_9EUPU</name>
<evidence type="ECO:0000313" key="1">
    <source>
        <dbReference type="EMBL" id="CEK99055.1"/>
    </source>
</evidence>
<dbReference type="AlphaFoldDB" id="A0A0B7C3P6"/>
<protein>
    <submittedName>
        <fullName evidence="1">Uncharacterized protein</fullName>
    </submittedName>
</protein>
<gene>
    <name evidence="1" type="primary">ORF220284</name>
</gene>
<organism evidence="1">
    <name type="scientific">Arion vulgaris</name>
    <dbReference type="NCBI Taxonomy" id="1028688"/>
    <lineage>
        <taxon>Eukaryota</taxon>
        <taxon>Metazoa</taxon>
        <taxon>Spiralia</taxon>
        <taxon>Lophotrochozoa</taxon>
        <taxon>Mollusca</taxon>
        <taxon>Gastropoda</taxon>
        <taxon>Heterobranchia</taxon>
        <taxon>Euthyneura</taxon>
        <taxon>Panpulmonata</taxon>
        <taxon>Eupulmonata</taxon>
        <taxon>Stylommatophora</taxon>
        <taxon>Helicina</taxon>
        <taxon>Arionoidea</taxon>
        <taxon>Arionidae</taxon>
        <taxon>Arion</taxon>
    </lineage>
</organism>
<feature type="non-terminal residue" evidence="1">
    <location>
        <position position="75"/>
    </location>
</feature>
<feature type="non-terminal residue" evidence="1">
    <location>
        <position position="1"/>
    </location>
</feature>